<sequence length="308" mass="34380">MFLKQLYYLREIDRFRSFSKAAVACNVSQPSLSRAIRVMEEELGVVIVDRKQKVFGLTPEGTQILKWGHEILHGVAEIQNVVSLSHQKLAGVIKIGVIPTAVHIIPLLMDAVKEHIGDFICDVLVLANAEIIEKLNIKQLDIGIMYCDECPKASVFAMYELYKEKQVLAGTAAYDFPAGDDVSWETAGQFPLALLSRSMRCRQFIDVGFQTAGVKPIVRLETTSLELIHAAIMKGTHATILPISSFPLRVPPRGRLQIRRLSGFSAGSIGLVRLYESPLASFVAEVWKIIIKIDFEGQLDDLCRQESW</sequence>
<reference evidence="6 7" key="1">
    <citation type="submission" date="2018-09" db="EMBL/GenBank/DDBJ databases">
        <title>Genome sequence and characterization of the bcs clusters for the production of nanocellulose from the low pH resistant strain Komagataeibacter medellinensis ID13488.</title>
        <authorList>
            <person name="Hernandez-Arriaga A.M."/>
            <person name="Del Cerro C."/>
            <person name="Urbina L."/>
            <person name="Eceiza A."/>
            <person name="Retegi A."/>
            <person name="Prieto M.A."/>
        </authorList>
    </citation>
    <scope>NUCLEOTIDE SEQUENCE [LARGE SCALE GENOMIC DNA]</scope>
    <source>
        <strain evidence="6 7">ID13488</strain>
    </source>
</reference>
<dbReference type="InterPro" id="IPR000847">
    <property type="entry name" value="LysR_HTH_N"/>
</dbReference>
<evidence type="ECO:0000256" key="3">
    <source>
        <dbReference type="ARBA" id="ARBA00023125"/>
    </source>
</evidence>
<feature type="domain" description="HTH lysR-type" evidence="5">
    <location>
        <begin position="1"/>
        <end position="58"/>
    </location>
</feature>
<dbReference type="Gene3D" id="3.40.190.290">
    <property type="match status" value="1"/>
</dbReference>
<dbReference type="InterPro" id="IPR036390">
    <property type="entry name" value="WH_DNA-bd_sf"/>
</dbReference>
<dbReference type="InterPro" id="IPR036388">
    <property type="entry name" value="WH-like_DNA-bd_sf"/>
</dbReference>
<keyword evidence="4" id="KW-0804">Transcription</keyword>
<dbReference type="PROSITE" id="PS50931">
    <property type="entry name" value="HTH_LYSR"/>
    <property type="match status" value="1"/>
</dbReference>
<evidence type="ECO:0000313" key="7">
    <source>
        <dbReference type="Proteomes" id="UP000427842"/>
    </source>
</evidence>
<dbReference type="RefSeq" id="WP_153467571.1">
    <property type="nucleotide sequence ID" value="NZ_QYAZ01000001.1"/>
</dbReference>
<organism evidence="6 7">
    <name type="scientific">Komagataeibacter medellinensis</name>
    <dbReference type="NCBI Taxonomy" id="1177712"/>
    <lineage>
        <taxon>Bacteria</taxon>
        <taxon>Pseudomonadati</taxon>
        <taxon>Pseudomonadota</taxon>
        <taxon>Alphaproteobacteria</taxon>
        <taxon>Acetobacterales</taxon>
        <taxon>Acetobacteraceae</taxon>
        <taxon>Komagataeibacter</taxon>
    </lineage>
</organism>
<name>A0ABQ6VY58_9PROT</name>
<comment type="similarity">
    <text evidence="1">Belongs to the LysR transcriptional regulatory family.</text>
</comment>
<evidence type="ECO:0000313" key="6">
    <source>
        <dbReference type="EMBL" id="KAB8125122.1"/>
    </source>
</evidence>
<protein>
    <submittedName>
        <fullName evidence="6">LysR family transcriptional regulator</fullName>
    </submittedName>
</protein>
<dbReference type="Pfam" id="PF00126">
    <property type="entry name" value="HTH_1"/>
    <property type="match status" value="1"/>
</dbReference>
<evidence type="ECO:0000256" key="2">
    <source>
        <dbReference type="ARBA" id="ARBA00023015"/>
    </source>
</evidence>
<keyword evidence="7" id="KW-1185">Reference proteome</keyword>
<dbReference type="SUPFAM" id="SSF46785">
    <property type="entry name" value="Winged helix' DNA-binding domain"/>
    <property type="match status" value="1"/>
</dbReference>
<evidence type="ECO:0000259" key="5">
    <source>
        <dbReference type="PROSITE" id="PS50931"/>
    </source>
</evidence>
<dbReference type="Pfam" id="PF03466">
    <property type="entry name" value="LysR_substrate"/>
    <property type="match status" value="1"/>
</dbReference>
<evidence type="ECO:0000256" key="1">
    <source>
        <dbReference type="ARBA" id="ARBA00009437"/>
    </source>
</evidence>
<dbReference type="InterPro" id="IPR050950">
    <property type="entry name" value="HTH-type_LysR_regulators"/>
</dbReference>
<comment type="caution">
    <text evidence="6">The sequence shown here is derived from an EMBL/GenBank/DDBJ whole genome shotgun (WGS) entry which is preliminary data.</text>
</comment>
<keyword evidence="2" id="KW-0805">Transcription regulation</keyword>
<dbReference type="PANTHER" id="PTHR30419:SF31">
    <property type="entry name" value="BLR3139 PROTEIN"/>
    <property type="match status" value="1"/>
</dbReference>
<dbReference type="SUPFAM" id="SSF53850">
    <property type="entry name" value="Periplasmic binding protein-like II"/>
    <property type="match status" value="1"/>
</dbReference>
<dbReference type="PANTHER" id="PTHR30419">
    <property type="entry name" value="HTH-TYPE TRANSCRIPTIONAL REGULATOR YBHD"/>
    <property type="match status" value="1"/>
</dbReference>
<dbReference type="InterPro" id="IPR005119">
    <property type="entry name" value="LysR_subst-bd"/>
</dbReference>
<proteinExistence type="inferred from homology"/>
<dbReference type="Proteomes" id="UP000427842">
    <property type="component" value="Unassembled WGS sequence"/>
</dbReference>
<gene>
    <name evidence="6" type="ORF">D3W54_01115</name>
</gene>
<dbReference type="CDD" id="cd05466">
    <property type="entry name" value="PBP2_LTTR_substrate"/>
    <property type="match status" value="1"/>
</dbReference>
<dbReference type="PRINTS" id="PR00039">
    <property type="entry name" value="HTHLYSR"/>
</dbReference>
<keyword evidence="3" id="KW-0238">DNA-binding</keyword>
<dbReference type="Gene3D" id="1.10.10.10">
    <property type="entry name" value="Winged helix-like DNA-binding domain superfamily/Winged helix DNA-binding domain"/>
    <property type="match status" value="1"/>
</dbReference>
<accession>A0ABQ6VY58</accession>
<dbReference type="EMBL" id="QYAZ01000001">
    <property type="protein sequence ID" value="KAB8125122.1"/>
    <property type="molecule type" value="Genomic_DNA"/>
</dbReference>
<evidence type="ECO:0000256" key="4">
    <source>
        <dbReference type="ARBA" id="ARBA00023163"/>
    </source>
</evidence>